<feature type="transmembrane region" description="Helical" evidence="1">
    <location>
        <begin position="189"/>
        <end position="210"/>
    </location>
</feature>
<feature type="transmembrane region" description="Helical" evidence="1">
    <location>
        <begin position="15"/>
        <end position="36"/>
    </location>
</feature>
<keyword evidence="1" id="KW-0812">Transmembrane</keyword>
<keyword evidence="1" id="KW-0472">Membrane</keyword>
<dbReference type="EMBL" id="JACHEO010000001">
    <property type="protein sequence ID" value="MBB5346341.1"/>
    <property type="molecule type" value="Genomic_DNA"/>
</dbReference>
<evidence type="ECO:0008006" key="4">
    <source>
        <dbReference type="Google" id="ProtNLM"/>
    </source>
</evidence>
<evidence type="ECO:0000313" key="3">
    <source>
        <dbReference type="Proteomes" id="UP000539642"/>
    </source>
</evidence>
<feature type="transmembrane region" description="Helical" evidence="1">
    <location>
        <begin position="94"/>
        <end position="121"/>
    </location>
</feature>
<evidence type="ECO:0000313" key="2">
    <source>
        <dbReference type="EMBL" id="MBB5346341.1"/>
    </source>
</evidence>
<organism evidence="2 3">
    <name type="scientific">Desulfoprunum benzoelyticum</name>
    <dbReference type="NCBI Taxonomy" id="1506996"/>
    <lineage>
        <taxon>Bacteria</taxon>
        <taxon>Pseudomonadati</taxon>
        <taxon>Thermodesulfobacteriota</taxon>
        <taxon>Desulfobulbia</taxon>
        <taxon>Desulfobulbales</taxon>
        <taxon>Desulfobulbaceae</taxon>
        <taxon>Desulfoprunum</taxon>
    </lineage>
</organism>
<dbReference type="Proteomes" id="UP000539642">
    <property type="component" value="Unassembled WGS sequence"/>
</dbReference>
<name>A0A840UZC7_9BACT</name>
<dbReference type="PANTHER" id="PTHR38139">
    <property type="entry name" value="GATE DOMAIN-CONTAINING PROTEIN"/>
    <property type="match status" value="1"/>
</dbReference>
<dbReference type="RefSeq" id="WP_183347102.1">
    <property type="nucleotide sequence ID" value="NZ_JACHEO010000001.1"/>
</dbReference>
<sequence length="323" mass="35809">MTLSADTFLTLWDRLIWPLLRLIASISVGLMIANFIESLNWTRRIAFLARPLIRFGHLSDTTGASFSLAVFSGVSANTLLAEAYDQEKIGKAELVLANLFNSLPTFFVHLPTMFFITVPLIKGAAFVYVGLTLMAALLRTFSIVIVSRFLLSKPDTHEGPAPAGAGTAVDWRQAMRKSWLRFKKRIRKILFVTVPIYIIVYIMNRIGFFTELEQASAAYLSFIPGLTPHAMGIITLQMASELTAGVAAAGALLQDGKMEYREIILALLVGNILSSPLRAVRHQFPYYAGIFKPKVATELIVCNQAFRVFSLVLVAAAYFIYAF</sequence>
<gene>
    <name evidence="2" type="ORF">HNQ81_000048</name>
</gene>
<dbReference type="InterPro" id="IPR038880">
    <property type="entry name" value="MJ0871-like"/>
</dbReference>
<proteinExistence type="predicted"/>
<feature type="transmembrane region" description="Helical" evidence="1">
    <location>
        <begin position="127"/>
        <end position="151"/>
    </location>
</feature>
<dbReference type="AlphaFoldDB" id="A0A840UZC7"/>
<keyword evidence="1" id="KW-1133">Transmembrane helix</keyword>
<reference evidence="2 3" key="1">
    <citation type="submission" date="2020-08" db="EMBL/GenBank/DDBJ databases">
        <title>Genomic Encyclopedia of Type Strains, Phase IV (KMG-IV): sequencing the most valuable type-strain genomes for metagenomic binning, comparative biology and taxonomic classification.</title>
        <authorList>
            <person name="Goeker M."/>
        </authorList>
    </citation>
    <scope>NUCLEOTIDE SEQUENCE [LARGE SCALE GENOMIC DNA]</scope>
    <source>
        <strain evidence="2 3">DSM 28570</strain>
    </source>
</reference>
<evidence type="ECO:0000256" key="1">
    <source>
        <dbReference type="SAM" id="Phobius"/>
    </source>
</evidence>
<feature type="transmembrane region" description="Helical" evidence="1">
    <location>
        <begin position="230"/>
        <end position="253"/>
    </location>
</feature>
<keyword evidence="3" id="KW-1185">Reference proteome</keyword>
<dbReference type="PANTHER" id="PTHR38139:SF1">
    <property type="entry name" value="NUCLEOSIDE TRANSPORTER_FEOB GTPASE GATE DOMAIN-CONTAINING PROTEIN"/>
    <property type="match status" value="1"/>
</dbReference>
<feature type="transmembrane region" description="Helical" evidence="1">
    <location>
        <begin position="304"/>
        <end position="321"/>
    </location>
</feature>
<comment type="caution">
    <text evidence="2">The sequence shown here is derived from an EMBL/GenBank/DDBJ whole genome shotgun (WGS) entry which is preliminary data.</text>
</comment>
<accession>A0A840UZC7</accession>
<protein>
    <recommendedName>
        <fullName evidence="4">Nucleoside recognition protein</fullName>
    </recommendedName>
</protein>